<evidence type="ECO:0000313" key="16">
    <source>
        <dbReference type="EMBL" id="ORY43699.1"/>
    </source>
</evidence>
<keyword evidence="9 16" id="KW-0030">Aminoacyl-tRNA synthetase</keyword>
<comment type="caution">
    <text evidence="16">The sequence shown here is derived from an EMBL/GenBank/DDBJ whole genome shotgun (WGS) entry which is preliminary data.</text>
</comment>
<organism evidence="16 17">
    <name type="scientific">Rhizoclosmatium globosum</name>
    <dbReference type="NCBI Taxonomy" id="329046"/>
    <lineage>
        <taxon>Eukaryota</taxon>
        <taxon>Fungi</taxon>
        <taxon>Fungi incertae sedis</taxon>
        <taxon>Chytridiomycota</taxon>
        <taxon>Chytridiomycota incertae sedis</taxon>
        <taxon>Chytridiomycetes</taxon>
        <taxon>Chytridiales</taxon>
        <taxon>Chytriomycetaceae</taxon>
        <taxon>Rhizoclosmatium</taxon>
    </lineage>
</organism>
<dbReference type="FunFam" id="3.40.50.800:FF:000003">
    <property type="entry name" value="Threonine--tRNA ligase 2, cytoplasmic"/>
    <property type="match status" value="1"/>
</dbReference>
<dbReference type="Pfam" id="PF00587">
    <property type="entry name" value="tRNA-synt_2b"/>
    <property type="match status" value="1"/>
</dbReference>
<evidence type="ECO:0000256" key="9">
    <source>
        <dbReference type="ARBA" id="ARBA00023146"/>
    </source>
</evidence>
<feature type="region of interest" description="Disordered" evidence="13">
    <location>
        <begin position="1"/>
        <end position="41"/>
    </location>
</feature>
<dbReference type="GO" id="GO:0004829">
    <property type="term" value="F:threonine-tRNA ligase activity"/>
    <property type="evidence" value="ECO:0007669"/>
    <property type="project" value="UniProtKB-EC"/>
</dbReference>
<comment type="similarity">
    <text evidence="2">Belongs to the class-II aminoacyl-tRNA synthetase family.</text>
</comment>
<sequence length="736" mass="83955">MSESIWTGWHWEPKKAAANPTEPKKEKEMSSAPAKKSKGKEAVAGEYPLECTPRPSYIQHRIDMFDELKLAYDAEIAAKPRVPIKVTLPDGRDMDGTAWETSPMDIAKTLSKSLSERVVIAKVNGVLWDLVRPLEGSCKMELLDFEKDEGKMVFWHSSAHVMGESCELHYGCHLCIGPPIEEGFYYEMAMERAVSQADYPAIETLAARTIKEKQPFQRLVVSKENLLKMFKDNKYKVHIINDKIPDGTSTTVYRCGPLIDLCYGPHIPDTGRIKALAVTKNSASYFLGDAKNDSLQRIYGISFPDVKQMKEYKQFMEEAAKRDHRKIGIEQELYFFHEMSPGTAFWQPNGAIIYNNLIEMQREEYRKRGFKEVITPNMYNSKLWETSGHWQHYKDDMFTFDVEKEKFALKPMNCPGHCLMFGHRDRSYRDLPLRFADFGVLHRNEASGALSGLTRVRRFQQDDAHIFCTIEQLATEMAGCFDFLNKIYVDVLGFSWSMKLSTRPDNFLGEISTWDNAEAILTKALNDSGRPWEVNPGDGAFYGPKIDIKLTDAMRRNHQCATIQLDFQLPERFKLQYVSDESIIDADGKRIGSVMKRPVMIHRAILGSVERCIAILTENYAGKWPFWLSPFQVVVIPVSAAAFPYAEKVRDQLHDAGLNVECDTSDLTLNKKIRNAEIAHFNFIFVVGAEEENTSSVNVRNRDDPNTKSKGEVRSLAEILPKLVELKKSRAQSQLL</sequence>
<dbReference type="Gene3D" id="3.10.20.30">
    <property type="match status" value="1"/>
</dbReference>
<feature type="domain" description="Aminoacyl-transfer RNA synthetases class-II family profile" evidence="14">
    <location>
        <begin position="325"/>
        <end position="625"/>
    </location>
</feature>
<comment type="catalytic activity">
    <reaction evidence="11">
        <text>tRNA(Thr) + L-threonine + ATP = L-threonyl-tRNA(Thr) + AMP + diphosphate + H(+)</text>
        <dbReference type="Rhea" id="RHEA:24624"/>
        <dbReference type="Rhea" id="RHEA-COMP:9670"/>
        <dbReference type="Rhea" id="RHEA-COMP:9704"/>
        <dbReference type="ChEBI" id="CHEBI:15378"/>
        <dbReference type="ChEBI" id="CHEBI:30616"/>
        <dbReference type="ChEBI" id="CHEBI:33019"/>
        <dbReference type="ChEBI" id="CHEBI:57926"/>
        <dbReference type="ChEBI" id="CHEBI:78442"/>
        <dbReference type="ChEBI" id="CHEBI:78534"/>
        <dbReference type="ChEBI" id="CHEBI:456215"/>
        <dbReference type="EC" id="6.1.1.3"/>
    </reaction>
</comment>
<dbReference type="CDD" id="cd00771">
    <property type="entry name" value="ThrRS_core"/>
    <property type="match status" value="1"/>
</dbReference>
<evidence type="ECO:0000259" key="15">
    <source>
        <dbReference type="PROSITE" id="PS51880"/>
    </source>
</evidence>
<evidence type="ECO:0000256" key="12">
    <source>
        <dbReference type="ARBA" id="ARBA00073157"/>
    </source>
</evidence>
<evidence type="ECO:0000256" key="7">
    <source>
        <dbReference type="ARBA" id="ARBA00022840"/>
    </source>
</evidence>
<dbReference type="GO" id="GO:0006435">
    <property type="term" value="P:threonyl-tRNA aminoacylation"/>
    <property type="evidence" value="ECO:0007669"/>
    <property type="project" value="InterPro"/>
</dbReference>
<dbReference type="OrthoDB" id="5423599at2759"/>
<dbReference type="InterPro" id="IPR045864">
    <property type="entry name" value="aa-tRNA-synth_II/BPL/LPL"/>
</dbReference>
<keyword evidence="17" id="KW-1185">Reference proteome</keyword>
<dbReference type="NCBIfam" id="TIGR00418">
    <property type="entry name" value="thrS"/>
    <property type="match status" value="1"/>
</dbReference>
<dbReference type="InterPro" id="IPR012675">
    <property type="entry name" value="Beta-grasp_dom_sf"/>
</dbReference>
<evidence type="ECO:0000256" key="5">
    <source>
        <dbReference type="ARBA" id="ARBA00022598"/>
    </source>
</evidence>
<accession>A0A1Y2C9J8</accession>
<dbReference type="InterPro" id="IPR004154">
    <property type="entry name" value="Anticodon-bd"/>
</dbReference>
<keyword evidence="8" id="KW-0648">Protein biosynthesis</keyword>
<evidence type="ECO:0000256" key="1">
    <source>
        <dbReference type="ARBA" id="ARBA00004496"/>
    </source>
</evidence>
<dbReference type="Pfam" id="PF07973">
    <property type="entry name" value="tRNA_SAD"/>
    <property type="match status" value="1"/>
</dbReference>
<protein>
    <recommendedName>
        <fullName evidence="12">Threonine--tRNA ligase, cytoplasmic</fullName>
        <ecNumber evidence="3">6.1.1.3</ecNumber>
    </recommendedName>
    <alternativeName>
        <fullName evidence="10">Threonyl-tRNA synthetase</fullName>
    </alternativeName>
</protein>
<keyword evidence="7" id="KW-0067">ATP-binding</keyword>
<evidence type="ECO:0000256" key="2">
    <source>
        <dbReference type="ARBA" id="ARBA00008226"/>
    </source>
</evidence>
<dbReference type="SUPFAM" id="SSF55681">
    <property type="entry name" value="Class II aaRS and biotin synthetases"/>
    <property type="match status" value="1"/>
</dbReference>
<dbReference type="EMBL" id="MCGO01000024">
    <property type="protein sequence ID" value="ORY43699.1"/>
    <property type="molecule type" value="Genomic_DNA"/>
</dbReference>
<evidence type="ECO:0000256" key="13">
    <source>
        <dbReference type="SAM" id="MobiDB-lite"/>
    </source>
</evidence>
<keyword evidence="4" id="KW-0963">Cytoplasm</keyword>
<dbReference type="Pfam" id="PF02824">
    <property type="entry name" value="TGS"/>
    <property type="match status" value="1"/>
</dbReference>
<evidence type="ECO:0000256" key="11">
    <source>
        <dbReference type="ARBA" id="ARBA00049515"/>
    </source>
</evidence>
<dbReference type="InterPro" id="IPR002320">
    <property type="entry name" value="Thr-tRNA-ligase_IIa"/>
</dbReference>
<evidence type="ECO:0000259" key="14">
    <source>
        <dbReference type="PROSITE" id="PS50862"/>
    </source>
</evidence>
<reference evidence="16 17" key="1">
    <citation type="submission" date="2016-07" db="EMBL/GenBank/DDBJ databases">
        <title>Pervasive Adenine N6-methylation of Active Genes in Fungi.</title>
        <authorList>
            <consortium name="DOE Joint Genome Institute"/>
            <person name="Mondo S.J."/>
            <person name="Dannebaum R.O."/>
            <person name="Kuo R.C."/>
            <person name="Labutti K."/>
            <person name="Haridas S."/>
            <person name="Kuo A."/>
            <person name="Salamov A."/>
            <person name="Ahrendt S.R."/>
            <person name="Lipzen A."/>
            <person name="Sullivan W."/>
            <person name="Andreopoulos W.B."/>
            <person name="Clum A."/>
            <person name="Lindquist E."/>
            <person name="Daum C."/>
            <person name="Ramamoorthy G.K."/>
            <person name="Gryganskyi A."/>
            <person name="Culley D."/>
            <person name="Magnuson J.K."/>
            <person name="James T.Y."/>
            <person name="O'Malley M.A."/>
            <person name="Stajich J.E."/>
            <person name="Spatafora J.W."/>
            <person name="Visel A."/>
            <person name="Grigoriev I.V."/>
        </authorList>
    </citation>
    <scope>NUCLEOTIDE SEQUENCE [LARGE SCALE GENOMIC DNA]</scope>
    <source>
        <strain evidence="16 17">JEL800</strain>
    </source>
</reference>
<dbReference type="SUPFAM" id="SSF81271">
    <property type="entry name" value="TGS-like"/>
    <property type="match status" value="1"/>
</dbReference>
<dbReference type="InterPro" id="IPR036621">
    <property type="entry name" value="Anticodon-bd_dom_sf"/>
</dbReference>
<evidence type="ECO:0000256" key="6">
    <source>
        <dbReference type="ARBA" id="ARBA00022741"/>
    </source>
</evidence>
<evidence type="ECO:0000256" key="10">
    <source>
        <dbReference type="ARBA" id="ARBA00031900"/>
    </source>
</evidence>
<gene>
    <name evidence="16" type="ORF">BCR33DRAFT_850912</name>
</gene>
<dbReference type="SUPFAM" id="SSF52954">
    <property type="entry name" value="Class II aaRS ABD-related"/>
    <property type="match status" value="1"/>
</dbReference>
<dbReference type="PROSITE" id="PS51880">
    <property type="entry name" value="TGS"/>
    <property type="match status" value="1"/>
</dbReference>
<dbReference type="CDD" id="cd00860">
    <property type="entry name" value="ThrRS_anticodon"/>
    <property type="match status" value="1"/>
</dbReference>
<keyword evidence="5" id="KW-0436">Ligase</keyword>
<proteinExistence type="inferred from homology"/>
<dbReference type="InterPro" id="IPR004095">
    <property type="entry name" value="TGS"/>
</dbReference>
<dbReference type="PANTHER" id="PTHR11451:SF46">
    <property type="entry name" value="THREONINE--TRNA LIGASE"/>
    <property type="match status" value="1"/>
</dbReference>
<dbReference type="Gene3D" id="3.30.980.10">
    <property type="entry name" value="Threonyl-trna Synthetase, Chain A, domain 2"/>
    <property type="match status" value="1"/>
</dbReference>
<dbReference type="Pfam" id="PF03129">
    <property type="entry name" value="HGTP_anticodon"/>
    <property type="match status" value="1"/>
</dbReference>
<dbReference type="STRING" id="329046.A0A1Y2C9J8"/>
<keyword evidence="6" id="KW-0547">Nucleotide-binding</keyword>
<name>A0A1Y2C9J8_9FUNG</name>
<dbReference type="GO" id="GO:0005739">
    <property type="term" value="C:mitochondrion"/>
    <property type="evidence" value="ECO:0007669"/>
    <property type="project" value="TreeGrafter"/>
</dbReference>
<dbReference type="SMART" id="SM00863">
    <property type="entry name" value="tRNA_SAD"/>
    <property type="match status" value="1"/>
</dbReference>
<dbReference type="PRINTS" id="PR01047">
    <property type="entry name" value="TRNASYNTHTHR"/>
</dbReference>
<dbReference type="InterPro" id="IPR006195">
    <property type="entry name" value="aa-tRNA-synth_II"/>
</dbReference>
<dbReference type="EC" id="6.1.1.3" evidence="3"/>
<evidence type="ECO:0000256" key="3">
    <source>
        <dbReference type="ARBA" id="ARBA00013163"/>
    </source>
</evidence>
<dbReference type="InterPro" id="IPR018163">
    <property type="entry name" value="Thr/Ala-tRNA-synth_IIc_edit"/>
</dbReference>
<dbReference type="GO" id="GO:0005524">
    <property type="term" value="F:ATP binding"/>
    <property type="evidence" value="ECO:0007669"/>
    <property type="project" value="UniProtKB-KW"/>
</dbReference>
<dbReference type="FunFam" id="3.30.980.10:FF:000005">
    <property type="entry name" value="Threonyl-tRNA synthetase, mitochondrial"/>
    <property type="match status" value="1"/>
</dbReference>
<dbReference type="InterPro" id="IPR033728">
    <property type="entry name" value="ThrRS_core"/>
</dbReference>
<dbReference type="InterPro" id="IPR002314">
    <property type="entry name" value="aa-tRNA-synt_IIb"/>
</dbReference>
<dbReference type="FunFam" id="3.30.930.10:FF:000009">
    <property type="entry name" value="Threonine--tRNA ligase 2, cytoplasmic"/>
    <property type="match status" value="1"/>
</dbReference>
<comment type="subcellular location">
    <subcellularLocation>
        <location evidence="1">Cytoplasm</location>
    </subcellularLocation>
</comment>
<dbReference type="PANTHER" id="PTHR11451">
    <property type="entry name" value="THREONINE-TRNA LIGASE"/>
    <property type="match status" value="1"/>
</dbReference>
<dbReference type="InterPro" id="IPR012947">
    <property type="entry name" value="tRNA_SAD"/>
</dbReference>
<dbReference type="InterPro" id="IPR047246">
    <property type="entry name" value="ThrRS_anticodon"/>
</dbReference>
<evidence type="ECO:0000256" key="4">
    <source>
        <dbReference type="ARBA" id="ARBA00022490"/>
    </source>
</evidence>
<feature type="domain" description="TGS" evidence="15">
    <location>
        <begin position="82"/>
        <end position="144"/>
    </location>
</feature>
<dbReference type="Gene3D" id="3.30.930.10">
    <property type="entry name" value="Bira Bifunctional Protein, Domain 2"/>
    <property type="match status" value="1"/>
</dbReference>
<dbReference type="InterPro" id="IPR012676">
    <property type="entry name" value="TGS-like"/>
</dbReference>
<dbReference type="AlphaFoldDB" id="A0A1Y2C9J8"/>
<dbReference type="Gene3D" id="3.40.50.800">
    <property type="entry name" value="Anticodon-binding domain"/>
    <property type="match status" value="1"/>
</dbReference>
<dbReference type="HAMAP" id="MF_00184">
    <property type="entry name" value="Thr_tRNA_synth"/>
    <property type="match status" value="1"/>
</dbReference>
<dbReference type="CDD" id="cd01667">
    <property type="entry name" value="TGS_ThrRS"/>
    <property type="match status" value="1"/>
</dbReference>
<dbReference type="PROSITE" id="PS50862">
    <property type="entry name" value="AA_TRNA_LIGASE_II"/>
    <property type="match status" value="1"/>
</dbReference>
<dbReference type="FunFam" id="3.10.20.30:FF:000006">
    <property type="entry name" value="Threonine--tRNA ligase, cytoplasmic"/>
    <property type="match status" value="1"/>
</dbReference>
<dbReference type="SUPFAM" id="SSF55186">
    <property type="entry name" value="ThrRS/AlaRS common domain"/>
    <property type="match status" value="1"/>
</dbReference>
<dbReference type="Proteomes" id="UP000193642">
    <property type="component" value="Unassembled WGS sequence"/>
</dbReference>
<evidence type="ECO:0000313" key="17">
    <source>
        <dbReference type="Proteomes" id="UP000193642"/>
    </source>
</evidence>
<evidence type="ECO:0000256" key="8">
    <source>
        <dbReference type="ARBA" id="ARBA00022917"/>
    </source>
</evidence>